<dbReference type="CTD" id="9823409"/>
<sequence>MIPKSLLAVLLVTLVSCNNTTIDCSVEEHSCFGTPANCQPDTDCNVLFHFDPQGNLDVKMRDVVDYNRYIAVAVSVRADLATEYVICIPHQQRRMRGVAKQGEPIQIVEQHMARYVRDMSDDEFVCTFLKSELPNDFSNQDVFYFADGIYSENMIVPSVEQLHLLTPTYFYSYPVAARSFERSDSVLSVDESKRTSDLLGRMRRISGGDDDEELGALLGKKHRKSEESEDEGEEENLDDMLDSGKKYSTRRRQEQKRRREEEEAENDEERPRRKHKSRTRGSRNEEDEEAEQEENPKKKSRRPTSRREHSDEEDEDVFDDDKDVKPKKKNNKKEKGPDEEEYHDDDFEDSSNGFHLFNLLALIAALVFFIIDN</sequence>
<evidence type="ECO:0000256" key="1">
    <source>
        <dbReference type="SAM" id="MobiDB-lite"/>
    </source>
</evidence>
<organism evidence="4 5">
    <name type="scientific">Caenorhabditis remanei</name>
    <name type="common">Caenorhabditis vulgaris</name>
    <dbReference type="NCBI Taxonomy" id="31234"/>
    <lineage>
        <taxon>Eukaryota</taxon>
        <taxon>Metazoa</taxon>
        <taxon>Ecdysozoa</taxon>
        <taxon>Nematoda</taxon>
        <taxon>Chromadorea</taxon>
        <taxon>Rhabditida</taxon>
        <taxon>Rhabditina</taxon>
        <taxon>Rhabditomorpha</taxon>
        <taxon>Rhabditoidea</taxon>
        <taxon>Rhabditidae</taxon>
        <taxon>Peloderinae</taxon>
        <taxon>Caenorhabditis</taxon>
    </lineage>
</organism>
<accession>A0A6A5GPA5</accession>
<proteinExistence type="predicted"/>
<evidence type="ECO:0000313" key="5">
    <source>
        <dbReference type="Proteomes" id="UP000483820"/>
    </source>
</evidence>
<dbReference type="RefSeq" id="XP_053584098.1">
    <property type="nucleotide sequence ID" value="XM_053729326.1"/>
</dbReference>
<keyword evidence="2" id="KW-1133">Transmembrane helix</keyword>
<feature type="region of interest" description="Disordered" evidence="1">
    <location>
        <begin position="200"/>
        <end position="351"/>
    </location>
</feature>
<name>A0A6A5GPA5_CAERE</name>
<gene>
    <name evidence="4" type="ORF">GCK72_012695</name>
</gene>
<dbReference type="PANTHER" id="PTHR21449">
    <property type="entry name" value="PROTEIN CBG05271-RELATED"/>
    <property type="match status" value="1"/>
</dbReference>
<dbReference type="GeneID" id="9823409"/>
<protein>
    <recommendedName>
        <fullName evidence="6">DOMON domain-containing protein</fullName>
    </recommendedName>
</protein>
<dbReference type="PROSITE" id="PS51257">
    <property type="entry name" value="PROKAR_LIPOPROTEIN"/>
    <property type="match status" value="1"/>
</dbReference>
<keyword evidence="2" id="KW-0472">Membrane</keyword>
<dbReference type="CDD" id="cd09628">
    <property type="entry name" value="DOMON_SDR_2_like"/>
    <property type="match status" value="1"/>
</dbReference>
<comment type="caution">
    <text evidence="4">The sequence shown here is derived from an EMBL/GenBank/DDBJ whole genome shotgun (WGS) entry which is preliminary data.</text>
</comment>
<feature type="compositionally biased region" description="Acidic residues" evidence="1">
    <location>
        <begin position="337"/>
        <end position="349"/>
    </location>
</feature>
<evidence type="ECO:0008006" key="6">
    <source>
        <dbReference type="Google" id="ProtNLM"/>
    </source>
</evidence>
<feature type="compositionally biased region" description="Acidic residues" evidence="1">
    <location>
        <begin position="311"/>
        <end position="321"/>
    </location>
</feature>
<feature type="signal peptide" evidence="3">
    <location>
        <begin position="1"/>
        <end position="17"/>
    </location>
</feature>
<dbReference type="EMBL" id="WUAV01000004">
    <property type="protein sequence ID" value="KAF1756242.1"/>
    <property type="molecule type" value="Genomic_DNA"/>
</dbReference>
<keyword evidence="3" id="KW-0732">Signal</keyword>
<feature type="compositionally biased region" description="Basic residues" evidence="1">
    <location>
        <begin position="247"/>
        <end position="256"/>
    </location>
</feature>
<evidence type="ECO:0000256" key="3">
    <source>
        <dbReference type="SAM" id="SignalP"/>
    </source>
</evidence>
<evidence type="ECO:0000256" key="2">
    <source>
        <dbReference type="SAM" id="Phobius"/>
    </source>
</evidence>
<feature type="compositionally biased region" description="Basic residues" evidence="1">
    <location>
        <begin position="272"/>
        <end position="281"/>
    </location>
</feature>
<keyword evidence="2" id="KW-0812">Transmembrane</keyword>
<dbReference type="AlphaFoldDB" id="A0A6A5GPA5"/>
<feature type="chain" id="PRO_5025340835" description="DOMON domain-containing protein" evidence="3">
    <location>
        <begin position="18"/>
        <end position="373"/>
    </location>
</feature>
<reference evidence="4 5" key="1">
    <citation type="submission" date="2019-12" db="EMBL/GenBank/DDBJ databases">
        <title>Chromosome-level assembly of the Caenorhabditis remanei genome.</title>
        <authorList>
            <person name="Teterina A.A."/>
            <person name="Willis J.H."/>
            <person name="Phillips P.C."/>
        </authorList>
    </citation>
    <scope>NUCLEOTIDE SEQUENCE [LARGE SCALE GENOMIC DNA]</scope>
    <source>
        <strain evidence="4 5">PX506</strain>
        <tissue evidence="4">Whole organism</tissue>
    </source>
</reference>
<feature type="compositionally biased region" description="Acidic residues" evidence="1">
    <location>
        <begin position="227"/>
        <end position="241"/>
    </location>
</feature>
<evidence type="ECO:0000313" key="4">
    <source>
        <dbReference type="EMBL" id="KAF1756242.1"/>
    </source>
</evidence>
<dbReference type="PANTHER" id="PTHR21449:SF3">
    <property type="entry name" value="DOMON DOMAIN-CONTAINING PROTEIN"/>
    <property type="match status" value="1"/>
</dbReference>
<feature type="transmembrane region" description="Helical" evidence="2">
    <location>
        <begin position="353"/>
        <end position="371"/>
    </location>
</feature>
<dbReference type="KEGG" id="crq:GCK72_012695"/>
<dbReference type="Proteomes" id="UP000483820">
    <property type="component" value="Chromosome IV"/>
</dbReference>